<organism evidence="1">
    <name type="scientific">marine sediment metagenome</name>
    <dbReference type="NCBI Taxonomy" id="412755"/>
    <lineage>
        <taxon>unclassified sequences</taxon>
        <taxon>metagenomes</taxon>
        <taxon>ecological metagenomes</taxon>
    </lineage>
</organism>
<name>A0A0F9BMQ6_9ZZZZ</name>
<accession>A0A0F9BMQ6</accession>
<reference evidence="1" key="1">
    <citation type="journal article" date="2015" name="Nature">
        <title>Complex archaea that bridge the gap between prokaryotes and eukaryotes.</title>
        <authorList>
            <person name="Spang A."/>
            <person name="Saw J.H."/>
            <person name="Jorgensen S.L."/>
            <person name="Zaremba-Niedzwiedzka K."/>
            <person name="Martijn J."/>
            <person name="Lind A.E."/>
            <person name="van Eijk R."/>
            <person name="Schleper C."/>
            <person name="Guy L."/>
            <person name="Ettema T.J."/>
        </authorList>
    </citation>
    <scope>NUCLEOTIDE SEQUENCE</scope>
</reference>
<feature type="non-terminal residue" evidence="1">
    <location>
        <position position="23"/>
    </location>
</feature>
<dbReference type="AlphaFoldDB" id="A0A0F9BMQ6"/>
<dbReference type="EMBL" id="LAZR01040173">
    <property type="protein sequence ID" value="KKL15147.1"/>
    <property type="molecule type" value="Genomic_DNA"/>
</dbReference>
<evidence type="ECO:0000313" key="1">
    <source>
        <dbReference type="EMBL" id="KKL15147.1"/>
    </source>
</evidence>
<comment type="caution">
    <text evidence="1">The sequence shown here is derived from an EMBL/GenBank/DDBJ whole genome shotgun (WGS) entry which is preliminary data.</text>
</comment>
<protein>
    <submittedName>
        <fullName evidence="1">Uncharacterized protein</fullName>
    </submittedName>
</protein>
<sequence length="23" mass="2812">MIGKKFNIRPVRGTWITCYIWDN</sequence>
<gene>
    <name evidence="1" type="ORF">LCGC14_2508470</name>
</gene>
<proteinExistence type="predicted"/>